<keyword evidence="3" id="KW-1185">Reference proteome</keyword>
<dbReference type="Proteomes" id="UP000054538">
    <property type="component" value="Unassembled WGS sequence"/>
</dbReference>
<sequence length="67" mass="7909">MCTSNKHALFYFISLATLIMVSQRWLGWRWLVTMYDVLDGSTDIADVHIHVIRAPDLVNLMRWLWST</sequence>
<reference evidence="2 3" key="1">
    <citation type="submission" date="2014-04" db="EMBL/GenBank/DDBJ databases">
        <authorList>
            <consortium name="DOE Joint Genome Institute"/>
            <person name="Kuo A."/>
            <person name="Kohler A."/>
            <person name="Jargeat P."/>
            <person name="Nagy L.G."/>
            <person name="Floudas D."/>
            <person name="Copeland A."/>
            <person name="Barry K.W."/>
            <person name="Cichocki N."/>
            <person name="Veneault-Fourrey C."/>
            <person name="LaButti K."/>
            <person name="Lindquist E.A."/>
            <person name="Lipzen A."/>
            <person name="Lundell T."/>
            <person name="Morin E."/>
            <person name="Murat C."/>
            <person name="Sun H."/>
            <person name="Tunlid A."/>
            <person name="Henrissat B."/>
            <person name="Grigoriev I.V."/>
            <person name="Hibbett D.S."/>
            <person name="Martin F."/>
            <person name="Nordberg H.P."/>
            <person name="Cantor M.N."/>
            <person name="Hua S.X."/>
        </authorList>
    </citation>
    <scope>NUCLEOTIDE SEQUENCE [LARGE SCALE GENOMIC DNA]</scope>
    <source>
        <strain evidence="2 3">Ve08.2h10</strain>
    </source>
</reference>
<protein>
    <submittedName>
        <fullName evidence="2">Uncharacterized protein</fullName>
    </submittedName>
</protein>
<accession>A0A0D0DND7</accession>
<dbReference type="InParanoid" id="A0A0D0DND7"/>
<keyword evidence="1" id="KW-0472">Membrane</keyword>
<evidence type="ECO:0000313" key="2">
    <source>
        <dbReference type="EMBL" id="KIK93348.1"/>
    </source>
</evidence>
<keyword evidence="1" id="KW-0812">Transmembrane</keyword>
<name>A0A0D0DND7_9AGAM</name>
<evidence type="ECO:0000313" key="3">
    <source>
        <dbReference type="Proteomes" id="UP000054538"/>
    </source>
</evidence>
<reference evidence="3" key="2">
    <citation type="submission" date="2015-01" db="EMBL/GenBank/DDBJ databases">
        <title>Evolutionary Origins and Diversification of the Mycorrhizal Mutualists.</title>
        <authorList>
            <consortium name="DOE Joint Genome Institute"/>
            <consortium name="Mycorrhizal Genomics Consortium"/>
            <person name="Kohler A."/>
            <person name="Kuo A."/>
            <person name="Nagy L.G."/>
            <person name="Floudas D."/>
            <person name="Copeland A."/>
            <person name="Barry K.W."/>
            <person name="Cichocki N."/>
            <person name="Veneault-Fourrey C."/>
            <person name="LaButti K."/>
            <person name="Lindquist E.A."/>
            <person name="Lipzen A."/>
            <person name="Lundell T."/>
            <person name="Morin E."/>
            <person name="Murat C."/>
            <person name="Riley R."/>
            <person name="Ohm R."/>
            <person name="Sun H."/>
            <person name="Tunlid A."/>
            <person name="Henrissat B."/>
            <person name="Grigoriev I.V."/>
            <person name="Hibbett D.S."/>
            <person name="Martin F."/>
        </authorList>
    </citation>
    <scope>NUCLEOTIDE SEQUENCE [LARGE SCALE GENOMIC DNA]</scope>
    <source>
        <strain evidence="3">Ve08.2h10</strain>
    </source>
</reference>
<dbReference type="HOGENOM" id="CLU_2813143_0_0_1"/>
<gene>
    <name evidence="2" type="ORF">PAXRUDRAFT_519758</name>
</gene>
<organism evidence="2 3">
    <name type="scientific">Paxillus rubicundulus Ve08.2h10</name>
    <dbReference type="NCBI Taxonomy" id="930991"/>
    <lineage>
        <taxon>Eukaryota</taxon>
        <taxon>Fungi</taxon>
        <taxon>Dikarya</taxon>
        <taxon>Basidiomycota</taxon>
        <taxon>Agaricomycotina</taxon>
        <taxon>Agaricomycetes</taxon>
        <taxon>Agaricomycetidae</taxon>
        <taxon>Boletales</taxon>
        <taxon>Paxilineae</taxon>
        <taxon>Paxillaceae</taxon>
        <taxon>Paxillus</taxon>
    </lineage>
</organism>
<keyword evidence="1" id="KW-1133">Transmembrane helix</keyword>
<proteinExistence type="predicted"/>
<feature type="transmembrane region" description="Helical" evidence="1">
    <location>
        <begin position="7"/>
        <end position="26"/>
    </location>
</feature>
<dbReference type="EMBL" id="KN825192">
    <property type="protein sequence ID" value="KIK93348.1"/>
    <property type="molecule type" value="Genomic_DNA"/>
</dbReference>
<evidence type="ECO:0000256" key="1">
    <source>
        <dbReference type="SAM" id="Phobius"/>
    </source>
</evidence>
<dbReference type="AlphaFoldDB" id="A0A0D0DND7"/>